<comment type="caution">
    <text evidence="2">The sequence shown here is derived from an EMBL/GenBank/DDBJ whole genome shotgun (WGS) entry which is preliminary data.</text>
</comment>
<dbReference type="Proteomes" id="UP001140091">
    <property type="component" value="Unassembled WGS sequence"/>
</dbReference>
<feature type="coiled-coil region" evidence="1">
    <location>
        <begin position="31"/>
        <end position="58"/>
    </location>
</feature>
<sequence>MPRAASEALSYLLSSNAVPNTYESASVQLEVDHLASQIAQLRTKLEKLEERFRSYSAVLSPIRRVPAEIWGEILTFVIPDDVLEQKKRLHLVDLQLVCKAWREAARLKHRLWSGLYIDLHQNIPLKEIECWFGRSGNIPKSLEVSIPGHEDCESQDSPCRLHSPALATLLAEGPLGRFSLTCQSSQCFQNLLDALKTVEAKPNHCAWDCLNFMALKFSEEWNESPDPSKSIFFHLPPNITSFELELPARGDEFWFGFDPTTTPLHIPPSFLEQLNSLSLRSDWQGLKWLECILPFCINVQTLKFNFDGMYWEYDADGNYNHVQQRLHSGFLLPKVRTLRLQHIGAYSRSMDILSFIITPQLFDLDISFQENNVADWDWELAEDVLSFVKRSNCEAALRCFRLRHFQADAQQLADTLHGLPLLTHVTLEATAMAKISDAFSRLHFRDVHNLPHLETLELLNLKPHFGCYSLLDVLRWRAPYRWDDNYRPLPGAPPYTLKKLTVTYQTITKEKEWLATHLFIQALRKWSGVSVHIGPVTYVD</sequence>
<feature type="non-terminal residue" evidence="2">
    <location>
        <position position="540"/>
    </location>
</feature>
<dbReference type="AlphaFoldDB" id="A0A9W8J4K0"/>
<name>A0A9W8J4K0_9AGAR</name>
<evidence type="ECO:0000313" key="2">
    <source>
        <dbReference type="EMBL" id="KAJ2928082.1"/>
    </source>
</evidence>
<reference evidence="2" key="1">
    <citation type="submission" date="2022-06" db="EMBL/GenBank/DDBJ databases">
        <title>Genome Sequence of Candolleomyces eurysporus.</title>
        <authorList>
            <person name="Buettner E."/>
        </authorList>
    </citation>
    <scope>NUCLEOTIDE SEQUENCE</scope>
    <source>
        <strain evidence="2">VTCC 930004</strain>
    </source>
</reference>
<keyword evidence="3" id="KW-1185">Reference proteome</keyword>
<dbReference type="EMBL" id="JANBPK010000942">
    <property type="protein sequence ID" value="KAJ2928082.1"/>
    <property type="molecule type" value="Genomic_DNA"/>
</dbReference>
<protein>
    <recommendedName>
        <fullName evidence="4">F-box domain-containing protein</fullName>
    </recommendedName>
</protein>
<keyword evidence="1" id="KW-0175">Coiled coil</keyword>
<evidence type="ECO:0008006" key="4">
    <source>
        <dbReference type="Google" id="ProtNLM"/>
    </source>
</evidence>
<accession>A0A9W8J4K0</accession>
<proteinExistence type="predicted"/>
<organism evidence="2 3">
    <name type="scientific">Candolleomyces eurysporus</name>
    <dbReference type="NCBI Taxonomy" id="2828524"/>
    <lineage>
        <taxon>Eukaryota</taxon>
        <taxon>Fungi</taxon>
        <taxon>Dikarya</taxon>
        <taxon>Basidiomycota</taxon>
        <taxon>Agaricomycotina</taxon>
        <taxon>Agaricomycetes</taxon>
        <taxon>Agaricomycetidae</taxon>
        <taxon>Agaricales</taxon>
        <taxon>Agaricineae</taxon>
        <taxon>Psathyrellaceae</taxon>
        <taxon>Candolleomyces</taxon>
    </lineage>
</organism>
<dbReference type="OrthoDB" id="2829930at2759"/>
<dbReference type="SUPFAM" id="SSF52047">
    <property type="entry name" value="RNI-like"/>
    <property type="match status" value="1"/>
</dbReference>
<evidence type="ECO:0000313" key="3">
    <source>
        <dbReference type="Proteomes" id="UP001140091"/>
    </source>
</evidence>
<evidence type="ECO:0000256" key="1">
    <source>
        <dbReference type="SAM" id="Coils"/>
    </source>
</evidence>
<gene>
    <name evidence="2" type="ORF">H1R20_g9008</name>
</gene>